<protein>
    <submittedName>
        <fullName evidence="1">Uncharacterized protein</fullName>
    </submittedName>
</protein>
<reference evidence="2" key="1">
    <citation type="journal article" date="2023" name="G3 (Bethesda)">
        <title>Genome assembly and association tests identify interacting loci associated with vigor, precocity, and sex in interspecific pistachio rootstocks.</title>
        <authorList>
            <person name="Palmer W."/>
            <person name="Jacygrad E."/>
            <person name="Sagayaradj S."/>
            <person name="Cavanaugh K."/>
            <person name="Han R."/>
            <person name="Bertier L."/>
            <person name="Beede B."/>
            <person name="Kafkas S."/>
            <person name="Golino D."/>
            <person name="Preece J."/>
            <person name="Michelmore R."/>
        </authorList>
    </citation>
    <scope>NUCLEOTIDE SEQUENCE [LARGE SCALE GENOMIC DNA]</scope>
</reference>
<sequence length="291" mass="32579">MKNSPNTRHFVVEKPLFLGAILTIAMTGALLITGLSKTINTSFACLYTKDNADATTAAMRTQLLAVVHYATSKEIPEITFPEIRASLDVLLSLAPCNFLVFGLGHDSLMWAALNPRGTTLFLEEDPKLVHKILARAPALRVHTITYSTQLYEADHLINSYKSEKNCLPPNVHLRGNARCKLALSELPDDVYNREWDVIFIDAPRGYYAEAPGRMATVFTAAVMARRRTRSGMTHVFLHDVDRKVEKMYAEEFLCRKYLVKAVGKLWHFAIPPGVNVSKSKGRRGTPPFCQD</sequence>
<comment type="caution">
    <text evidence="1">The sequence shown here is derived from an EMBL/GenBank/DDBJ whole genome shotgun (WGS) entry which is preliminary data.</text>
</comment>
<name>A0ACC1C4T2_9ROSI</name>
<keyword evidence="2" id="KW-1185">Reference proteome</keyword>
<dbReference type="Proteomes" id="UP001164250">
    <property type="component" value="Chromosome 1"/>
</dbReference>
<evidence type="ECO:0000313" key="1">
    <source>
        <dbReference type="EMBL" id="KAJ0110723.1"/>
    </source>
</evidence>
<gene>
    <name evidence="1" type="ORF">Patl1_03041</name>
</gene>
<proteinExistence type="predicted"/>
<evidence type="ECO:0000313" key="2">
    <source>
        <dbReference type="Proteomes" id="UP001164250"/>
    </source>
</evidence>
<dbReference type="EMBL" id="CM047897">
    <property type="protein sequence ID" value="KAJ0110723.1"/>
    <property type="molecule type" value="Genomic_DNA"/>
</dbReference>
<accession>A0ACC1C4T2</accession>
<organism evidence="1 2">
    <name type="scientific">Pistacia atlantica</name>
    <dbReference type="NCBI Taxonomy" id="434234"/>
    <lineage>
        <taxon>Eukaryota</taxon>
        <taxon>Viridiplantae</taxon>
        <taxon>Streptophyta</taxon>
        <taxon>Embryophyta</taxon>
        <taxon>Tracheophyta</taxon>
        <taxon>Spermatophyta</taxon>
        <taxon>Magnoliopsida</taxon>
        <taxon>eudicotyledons</taxon>
        <taxon>Gunneridae</taxon>
        <taxon>Pentapetalae</taxon>
        <taxon>rosids</taxon>
        <taxon>malvids</taxon>
        <taxon>Sapindales</taxon>
        <taxon>Anacardiaceae</taxon>
        <taxon>Pistacia</taxon>
    </lineage>
</organism>